<reference evidence="2" key="1">
    <citation type="submission" date="2008-10" db="EMBL/GenBank/DDBJ databases">
        <title>Complete sequence of Desulfovibrio vulgaris str. 'Miyazaki F'.</title>
        <authorList>
            <person name="Lucas S."/>
            <person name="Copeland A."/>
            <person name="Lapidus A."/>
            <person name="Glavina del Rio T."/>
            <person name="Dalin E."/>
            <person name="Tice H."/>
            <person name="Bruce D."/>
            <person name="Goodwin L."/>
            <person name="Pitluck S."/>
            <person name="Sims D."/>
            <person name="Brettin T."/>
            <person name="Detter J.C."/>
            <person name="Han C."/>
            <person name="Larimer F."/>
            <person name="Land M."/>
            <person name="Hauser L."/>
            <person name="Kyrpides N."/>
            <person name="Mikhailova N."/>
            <person name="Hazen T.C."/>
            <person name="Richardson P."/>
        </authorList>
    </citation>
    <scope>NUCLEOTIDE SEQUENCE</scope>
    <source>
        <strain evidence="2">Miyazaki F</strain>
    </source>
</reference>
<accession>B8DQ98</accession>
<dbReference type="Pfam" id="PF00535">
    <property type="entry name" value="Glycos_transf_2"/>
    <property type="match status" value="1"/>
</dbReference>
<dbReference type="KEGG" id="dvm:DvMF_2074"/>
<dbReference type="InterPro" id="IPR029044">
    <property type="entry name" value="Nucleotide-diphossugar_trans"/>
</dbReference>
<dbReference type="HOGENOM" id="CLU_753823_0_0_7"/>
<dbReference type="AlphaFoldDB" id="B8DQ98"/>
<dbReference type="PANTHER" id="PTHR43646:SF6">
    <property type="entry name" value="PRE-MYCOFACTOCIN GLYCOSYLTRANSFERASE"/>
    <property type="match status" value="1"/>
</dbReference>
<dbReference type="PANTHER" id="PTHR43646">
    <property type="entry name" value="GLYCOSYLTRANSFERASE"/>
    <property type="match status" value="1"/>
</dbReference>
<organism evidence="2">
    <name type="scientific">Nitratidesulfovibrio vulgaris (strain DSM 19637 / Miyazaki F)</name>
    <name type="common">Desulfovibrio vulgaris</name>
    <dbReference type="NCBI Taxonomy" id="883"/>
    <lineage>
        <taxon>Bacteria</taxon>
        <taxon>Pseudomonadati</taxon>
        <taxon>Thermodesulfobacteriota</taxon>
        <taxon>Desulfovibrionia</taxon>
        <taxon>Desulfovibrionales</taxon>
        <taxon>Desulfovibrionaceae</taxon>
        <taxon>Nitratidesulfovibrio</taxon>
    </lineage>
</organism>
<dbReference type="OrthoDB" id="5458181at2"/>
<dbReference type="STRING" id="883.DvMF_2074"/>
<dbReference type="Gene3D" id="3.90.550.10">
    <property type="entry name" value="Spore Coat Polysaccharide Biosynthesis Protein SpsA, Chain A"/>
    <property type="match status" value="1"/>
</dbReference>
<dbReference type="eggNOG" id="COG1216">
    <property type="taxonomic scope" value="Bacteria"/>
</dbReference>
<dbReference type="CAZy" id="GT2">
    <property type="family name" value="Glycosyltransferase Family 2"/>
</dbReference>
<evidence type="ECO:0000259" key="1">
    <source>
        <dbReference type="Pfam" id="PF00535"/>
    </source>
</evidence>
<dbReference type="SUPFAM" id="SSF53448">
    <property type="entry name" value="Nucleotide-diphospho-sugar transferases"/>
    <property type="match status" value="1"/>
</dbReference>
<name>B8DQ98_NITV9</name>
<gene>
    <name evidence="2" type="ordered locus">DvMF_2074</name>
</gene>
<dbReference type="GO" id="GO:0016740">
    <property type="term" value="F:transferase activity"/>
    <property type="evidence" value="ECO:0007669"/>
    <property type="project" value="UniProtKB-KW"/>
</dbReference>
<proteinExistence type="predicted"/>
<feature type="domain" description="Glycosyltransferase 2-like" evidence="1">
    <location>
        <begin position="9"/>
        <end position="167"/>
    </location>
</feature>
<dbReference type="EMBL" id="CP001197">
    <property type="protein sequence ID" value="ACL09017.1"/>
    <property type="molecule type" value="Genomic_DNA"/>
</dbReference>
<sequence length="374" mass="40465">MRTVSVTLVTYTYDDHELVRGLLSSVTGWTAMPSAIVVIDDGSAQPFALDLPEEVTERLPDIEVVRVPENRGNTHARALGAARATTRFILSVDADIRFPAHWLAVCLPAAARPGVGMAGTAIRPRTGDDLLSRYLELTYTLNRGAAGSVPFLPGGAWLARRDAFEAVGGFSGYQERYGQDAYLSRRLRDNGYLLWAVDGVEAFEVRRIGRLQMVRRGWRWQGHHMKAALDEGRPLDEVLNVVLYSMRERMLRSRAADPRLLYFDLLYALHALLDTVAHAARTMGQTPGQGGVQAGVQSGGEGARAALRHSAAAFLKPWPQLCTALCADLAELGHAPLPTDLAAAPPFDLAAALSFAVGNDELAAVCRGLGDVLG</sequence>
<keyword evidence="2" id="KW-0808">Transferase</keyword>
<dbReference type="InterPro" id="IPR001173">
    <property type="entry name" value="Glyco_trans_2-like"/>
</dbReference>
<evidence type="ECO:0000313" key="2">
    <source>
        <dbReference type="EMBL" id="ACL09017.1"/>
    </source>
</evidence>
<protein>
    <submittedName>
        <fullName evidence="2">Glycosyl transferase family 2</fullName>
    </submittedName>
</protein>